<feature type="compositionally biased region" description="Basic and acidic residues" evidence="12">
    <location>
        <begin position="807"/>
        <end position="816"/>
    </location>
</feature>
<organism evidence="13 14">
    <name type="scientific">Tilletia indica</name>
    <dbReference type="NCBI Taxonomy" id="43049"/>
    <lineage>
        <taxon>Eukaryota</taxon>
        <taxon>Fungi</taxon>
        <taxon>Dikarya</taxon>
        <taxon>Basidiomycota</taxon>
        <taxon>Ustilaginomycotina</taxon>
        <taxon>Exobasidiomycetes</taxon>
        <taxon>Tilletiales</taxon>
        <taxon>Tilletiaceae</taxon>
        <taxon>Tilletia</taxon>
    </lineage>
</organism>
<dbReference type="Gene3D" id="3.40.50.150">
    <property type="entry name" value="Vaccinia Virus protein VP39"/>
    <property type="match status" value="1"/>
</dbReference>
<feature type="compositionally biased region" description="Low complexity" evidence="12">
    <location>
        <begin position="494"/>
        <end position="516"/>
    </location>
</feature>
<evidence type="ECO:0000256" key="8">
    <source>
        <dbReference type="ARBA" id="ARBA00023242"/>
    </source>
</evidence>
<keyword evidence="4 11" id="KW-0489">Methyltransferase</keyword>
<dbReference type="FunFam" id="3.40.50.150:FF:000033">
    <property type="entry name" value="Histone-lysine N-methyltransferase, H3 lysine-79 specific"/>
    <property type="match status" value="1"/>
</dbReference>
<dbReference type="InterPro" id="IPR029063">
    <property type="entry name" value="SAM-dependent_MTases_sf"/>
</dbReference>
<dbReference type="InterPro" id="IPR025789">
    <property type="entry name" value="DOT1_dom"/>
</dbReference>
<keyword evidence="8 11" id="KW-0539">Nucleus</keyword>
<dbReference type="EMBL" id="LWDF02000093">
    <property type="protein sequence ID" value="KAE8257854.1"/>
    <property type="molecule type" value="Genomic_DNA"/>
</dbReference>
<evidence type="ECO:0000313" key="14">
    <source>
        <dbReference type="Proteomes" id="UP000077521"/>
    </source>
</evidence>
<comment type="function">
    <text evidence="11">Histone methyltransferase that specifically trimethylates histone H3 to form H3K79me3. This methylation is required for telomere silencing and for the pachytene checkpoint during the meiotic cell cycle by allowing the recruitment of RAD9 to double strand breaks. Nucleosomes are preferred as substrate compared to free histone.</text>
</comment>
<comment type="subcellular location">
    <subcellularLocation>
        <location evidence="1 11">Nucleus</location>
    </subcellularLocation>
</comment>
<dbReference type="EC" id="2.1.1.360" evidence="2 11"/>
<evidence type="ECO:0000256" key="5">
    <source>
        <dbReference type="ARBA" id="ARBA00022679"/>
    </source>
</evidence>
<evidence type="ECO:0000256" key="2">
    <source>
        <dbReference type="ARBA" id="ARBA00012190"/>
    </source>
</evidence>
<feature type="compositionally biased region" description="Low complexity" evidence="12">
    <location>
        <begin position="102"/>
        <end position="116"/>
    </location>
</feature>
<proteinExistence type="inferred from homology"/>
<comment type="activity regulation">
    <text evidence="11">Ubiquitination of histone H2B to form H2BK123ub1 is required for efficient DOT1 methyltransferase activity on histone H3.</text>
</comment>
<comment type="miscellaneous">
    <text evidence="11">In contrast to other lysine histone methyltransferases, it does not contain a SET domain, suggesting the existence of another mechanism for methylation of lysine residues of histones.</text>
</comment>
<feature type="region of interest" description="Disordered" evidence="12">
    <location>
        <begin position="807"/>
        <end position="836"/>
    </location>
</feature>
<reference evidence="13" key="1">
    <citation type="submission" date="2016-04" db="EMBL/GenBank/DDBJ databases">
        <authorList>
            <person name="Nguyen H.D."/>
            <person name="Samba Siva P."/>
            <person name="Cullis J."/>
            <person name="Levesque C.A."/>
            <person name="Hambleton S."/>
        </authorList>
    </citation>
    <scope>NUCLEOTIDE SEQUENCE</scope>
    <source>
        <strain evidence="13">DAOMC 236416</strain>
    </source>
</reference>
<comment type="catalytic activity">
    <reaction evidence="10 11">
        <text>L-lysyl(79)-[histone H3] + 3 S-adenosyl-L-methionine = N(6),N(6),N(6)-trimethyl-L-lysyl(79)-[histone H3] + 3 S-adenosyl-L-homocysteine + 3 H(+)</text>
        <dbReference type="Rhea" id="RHEA:60328"/>
        <dbReference type="Rhea" id="RHEA-COMP:15549"/>
        <dbReference type="Rhea" id="RHEA-COMP:15552"/>
        <dbReference type="ChEBI" id="CHEBI:15378"/>
        <dbReference type="ChEBI" id="CHEBI:29969"/>
        <dbReference type="ChEBI" id="CHEBI:57856"/>
        <dbReference type="ChEBI" id="CHEBI:59789"/>
        <dbReference type="ChEBI" id="CHEBI:61961"/>
        <dbReference type="EC" id="2.1.1.360"/>
    </reaction>
</comment>
<feature type="compositionally biased region" description="Low complexity" evidence="12">
    <location>
        <begin position="301"/>
        <end position="321"/>
    </location>
</feature>
<reference evidence="13" key="2">
    <citation type="journal article" date="2019" name="IMA Fungus">
        <title>Genome sequencing and comparison of five Tilletia species to identify candidate genes for the detection of regulated species infecting wheat.</title>
        <authorList>
            <person name="Nguyen H.D.T."/>
            <person name="Sultana T."/>
            <person name="Kesanakurti P."/>
            <person name="Hambleton S."/>
        </authorList>
    </citation>
    <scope>NUCLEOTIDE SEQUENCE</scope>
    <source>
        <strain evidence="13">DAOMC 236416</strain>
    </source>
</reference>
<dbReference type="GO" id="GO:0140956">
    <property type="term" value="F:histone H3K79 trimethyltransferase activity"/>
    <property type="evidence" value="ECO:0007669"/>
    <property type="project" value="UniProtKB-EC"/>
</dbReference>
<feature type="compositionally biased region" description="Polar residues" evidence="12">
    <location>
        <begin position="207"/>
        <end position="224"/>
    </location>
</feature>
<feature type="region of interest" description="Disordered" evidence="12">
    <location>
        <begin position="494"/>
        <end position="534"/>
    </location>
</feature>
<evidence type="ECO:0000256" key="3">
    <source>
        <dbReference type="ARBA" id="ARBA00020987"/>
    </source>
</evidence>
<feature type="region of interest" description="Disordered" evidence="12">
    <location>
        <begin position="1"/>
        <end position="321"/>
    </location>
</feature>
<accession>A0A177TM21</accession>
<evidence type="ECO:0000256" key="6">
    <source>
        <dbReference type="ARBA" id="ARBA00022691"/>
    </source>
</evidence>
<comment type="caution">
    <text evidence="13">The sequence shown here is derived from an EMBL/GenBank/DDBJ whole genome shotgun (WGS) entry which is preliminary data.</text>
</comment>
<evidence type="ECO:0000256" key="7">
    <source>
        <dbReference type="ARBA" id="ARBA00022853"/>
    </source>
</evidence>
<dbReference type="Pfam" id="PF08123">
    <property type="entry name" value="DOT1"/>
    <property type="match status" value="1"/>
</dbReference>
<dbReference type="GO" id="GO:0006281">
    <property type="term" value="P:DNA repair"/>
    <property type="evidence" value="ECO:0007669"/>
    <property type="project" value="TreeGrafter"/>
</dbReference>
<dbReference type="SUPFAM" id="SSF53335">
    <property type="entry name" value="S-adenosyl-L-methionine-dependent methyltransferases"/>
    <property type="match status" value="1"/>
</dbReference>
<feature type="compositionally biased region" description="Low complexity" evidence="12">
    <location>
        <begin position="185"/>
        <end position="194"/>
    </location>
</feature>
<evidence type="ECO:0000256" key="10">
    <source>
        <dbReference type="ARBA" id="ARBA00047770"/>
    </source>
</evidence>
<protein>
    <recommendedName>
        <fullName evidence="3 11">Histone-lysine N-methyltransferase, H3 lysine-79 specific</fullName>
        <ecNumber evidence="2 11">2.1.1.360</ecNumber>
    </recommendedName>
    <alternativeName>
        <fullName evidence="9 11">Histone H3-K79 methyltransferase</fullName>
    </alternativeName>
</protein>
<feature type="compositionally biased region" description="Acidic residues" evidence="12">
    <location>
        <begin position="239"/>
        <end position="252"/>
    </location>
</feature>
<evidence type="ECO:0000256" key="11">
    <source>
        <dbReference type="RuleBase" id="RU271113"/>
    </source>
</evidence>
<dbReference type="PANTHER" id="PTHR21451:SF0">
    <property type="entry name" value="HISTONE-LYSINE N-METHYLTRANSFERASE, H3 LYSINE-79 SPECIFIC"/>
    <property type="match status" value="1"/>
</dbReference>
<sequence length="836" mass="89887">MAGLDFFGSGSTSSARPHSRPPPSAASAAAANLSRRGLASASASASRSTSGSPAFPASPLRAHTPSSTANNASSSSSPRSGANGALKAPLARPGGLNGKITSPSPSASPGPSSLPSHRPAVVVVRTITTKAKPANTDSRGTGGPSGGKFKYNALPEERRLRIAQEREQREREQAEKYEAEREKAAATAKTADAAHQSVRPLKKRRTTSSASEGKQKSPSQGSNSERSKKRNQRSRTIFSDDDDDDNKDDDAFLQDLSSSRSGKDFSREEWVVPPRQPRDVVREDEEAAVKQVQTDGKGNGSDLSASNSTLNSNSAGIASSTRSVTATSSVDVVNEAGITNFAPYFRDIDEITTITLEYPAMHASETFPLLVPKPIDEYDPISDLLRTIHVMVSSYFPDVQVRTRLFGKLEDLEPTTGSRLLPRDAASPTAVTSILSGQVTPLGSVGALNASSLSPLTTSASGASTPMRMITPSVSSSSHVEGGSVALSAVLSTSSERLTTPQPTTIDTPTPISTPSGASAGPLKSTSTTSDGESILRSFQRARNRRNGPLFLRTMARFNETMRKARRDGLVLDGIRKMSEAGIPDRLWETIHDQCYSRVVGPKVESLNDYQAFSDNVYGELLPRFSSEIAQLTGLGPSSVFVDMGSGVGNVIVQLALQTGCSAYGCEMMETPATLAAAQLEEARARWAMWGLKGGEVEAWKDNFCTNDRVREVLLKADVVLVNNYAFTPSTNDKLVLQFLDLKDGCHIISLKPFVPHDFRLTERTLSSPLAILRVAERTYTSGCVSWASGGGRYYVHTVDRKIVQDFRPSKTTRGETRKRRWKKNPEEDDDDMMSM</sequence>
<dbReference type="GO" id="GO:0000077">
    <property type="term" value="P:DNA damage checkpoint signaling"/>
    <property type="evidence" value="ECO:0007669"/>
    <property type="project" value="TreeGrafter"/>
</dbReference>
<keyword evidence="6 11" id="KW-0949">S-adenosyl-L-methionine</keyword>
<evidence type="ECO:0000256" key="12">
    <source>
        <dbReference type="SAM" id="MobiDB-lite"/>
    </source>
</evidence>
<dbReference type="AlphaFoldDB" id="A0A177TM21"/>
<feature type="compositionally biased region" description="Basic and acidic residues" evidence="12">
    <location>
        <begin position="155"/>
        <end position="184"/>
    </location>
</feature>
<comment type="similarity">
    <text evidence="11">Belongs to the class I-like SAM-binding methyltransferase superfamily. DOT1 family.</text>
</comment>
<feature type="compositionally biased region" description="Low complexity" evidence="12">
    <location>
        <begin position="450"/>
        <end position="465"/>
    </location>
</feature>
<keyword evidence="5 11" id="KW-0808">Transferase</keyword>
<evidence type="ECO:0000313" key="13">
    <source>
        <dbReference type="EMBL" id="KAE8257854.1"/>
    </source>
</evidence>
<dbReference type="Proteomes" id="UP000077521">
    <property type="component" value="Unassembled WGS sequence"/>
</dbReference>
<keyword evidence="14" id="KW-1185">Reference proteome</keyword>
<evidence type="ECO:0000256" key="9">
    <source>
        <dbReference type="ARBA" id="ARBA00029821"/>
    </source>
</evidence>
<evidence type="ECO:0000256" key="4">
    <source>
        <dbReference type="ARBA" id="ARBA00022603"/>
    </source>
</evidence>
<dbReference type="GO" id="GO:0005634">
    <property type="term" value="C:nucleus"/>
    <property type="evidence" value="ECO:0007669"/>
    <property type="project" value="UniProtKB-SubCell"/>
</dbReference>
<feature type="compositionally biased region" description="Low complexity" evidence="12">
    <location>
        <begin position="25"/>
        <end position="54"/>
    </location>
</feature>
<feature type="compositionally biased region" description="Low complexity" evidence="12">
    <location>
        <begin position="64"/>
        <end position="85"/>
    </location>
</feature>
<dbReference type="PROSITE" id="PS51569">
    <property type="entry name" value="DOT1"/>
    <property type="match status" value="1"/>
</dbReference>
<keyword evidence="7 11" id="KW-0156">Chromatin regulator</keyword>
<dbReference type="Gene3D" id="1.10.260.170">
    <property type="match status" value="2"/>
</dbReference>
<dbReference type="InterPro" id="IPR030445">
    <property type="entry name" value="H3-K79_meTrfase"/>
</dbReference>
<evidence type="ECO:0000256" key="1">
    <source>
        <dbReference type="ARBA" id="ARBA00004123"/>
    </source>
</evidence>
<gene>
    <name evidence="13" type="ORF">A4X13_0g2068</name>
</gene>
<dbReference type="GO" id="GO:0032259">
    <property type="term" value="P:methylation"/>
    <property type="evidence" value="ECO:0007669"/>
    <property type="project" value="UniProtKB-KW"/>
</dbReference>
<dbReference type="PANTHER" id="PTHR21451">
    <property type="entry name" value="HISTONE H3 METHYLTRANSFERASE"/>
    <property type="match status" value="1"/>
</dbReference>
<name>A0A177TM21_9BASI</name>
<feature type="compositionally biased region" description="Acidic residues" evidence="12">
    <location>
        <begin position="827"/>
        <end position="836"/>
    </location>
</feature>
<feature type="compositionally biased region" description="Basic and acidic residues" evidence="12">
    <location>
        <begin position="261"/>
        <end position="281"/>
    </location>
</feature>
<feature type="region of interest" description="Disordered" evidence="12">
    <location>
        <begin position="450"/>
        <end position="480"/>
    </location>
</feature>